<keyword evidence="3" id="KW-1185">Reference proteome</keyword>
<feature type="transmembrane region" description="Helical" evidence="1">
    <location>
        <begin position="12"/>
        <end position="39"/>
    </location>
</feature>
<sequence length="368" mass="40682">MGKLFRQSFKRVLGFTLIELLVAALMASIFLAATGGIVIQTMRVDREETGRTQVQAELTQAMQYIQQDLAEALYIYNDAEQPNGDGIPDLIEELYDPGWIRRPAGSIPVVAFWKLSPIPQACYAGDPTLQDIREGRAILPANPPAGFLPNNVGDWENIRRRRNIYTLVVYYLRRNYNNAGNLADGSTTPWEGNARITRFELQPFNEDCTARSPFFVEDPDPFQAGFLSWPRVPDDQTPIANQAGTTGGVPRSLVSNIFSSRQGSPQVAPACPQGYAFGGGKPASVTFSGLNTNENDVGFYVCVRRSAAANLPQDVIINITATAMERSNPGLFRRYIQDATSVDAEQISRYLTTMQTQVLSRGVFNRQA</sequence>
<dbReference type="RefSeq" id="WP_244349316.1">
    <property type="nucleotide sequence ID" value="NZ_JAFIRA010000006.1"/>
</dbReference>
<evidence type="ECO:0000256" key="1">
    <source>
        <dbReference type="SAM" id="Phobius"/>
    </source>
</evidence>
<evidence type="ECO:0000313" key="3">
    <source>
        <dbReference type="Proteomes" id="UP000830835"/>
    </source>
</evidence>
<name>A0ABT0C8H2_THEVL</name>
<proteinExistence type="predicted"/>
<protein>
    <submittedName>
        <fullName evidence="2">PddD domain-containing protein</fullName>
    </submittedName>
</protein>
<organism evidence="2 3">
    <name type="scientific">Thermostichus vulcanus str. 'Rupite'</name>
    <dbReference type="NCBI Taxonomy" id="2813851"/>
    <lineage>
        <taxon>Bacteria</taxon>
        <taxon>Bacillati</taxon>
        <taxon>Cyanobacteriota</taxon>
        <taxon>Cyanophyceae</taxon>
        <taxon>Thermostichales</taxon>
        <taxon>Thermostichaceae</taxon>
        <taxon>Thermostichus</taxon>
    </lineage>
</organism>
<keyword evidence="1" id="KW-0812">Transmembrane</keyword>
<reference evidence="2" key="1">
    <citation type="submission" date="2021-02" db="EMBL/GenBank/DDBJ databases">
        <title>The CRISPR/cas machinery reduction and long-range gene transfer in the hot spring cyanobacterium Synechococcus.</title>
        <authorList>
            <person name="Dvorak P."/>
            <person name="Jahodarova E."/>
            <person name="Hasler P."/>
            <person name="Poulickova A."/>
        </authorList>
    </citation>
    <scope>NUCLEOTIDE SEQUENCE</scope>
    <source>
        <strain evidence="2">Rupite</strain>
    </source>
</reference>
<dbReference type="Proteomes" id="UP000830835">
    <property type="component" value="Unassembled WGS sequence"/>
</dbReference>
<comment type="caution">
    <text evidence="2">The sequence shown here is derived from an EMBL/GenBank/DDBJ whole genome shotgun (WGS) entry which is preliminary data.</text>
</comment>
<gene>
    <name evidence="2" type="ORF">JX360_04080</name>
</gene>
<keyword evidence="1" id="KW-0472">Membrane</keyword>
<dbReference type="EMBL" id="JAFIRA010000006">
    <property type="protein sequence ID" value="MCJ2542091.1"/>
    <property type="molecule type" value="Genomic_DNA"/>
</dbReference>
<accession>A0ABT0C8H2</accession>
<keyword evidence="1" id="KW-1133">Transmembrane helix</keyword>
<evidence type="ECO:0000313" key="2">
    <source>
        <dbReference type="EMBL" id="MCJ2542091.1"/>
    </source>
</evidence>